<dbReference type="AlphaFoldDB" id="A0A9D4XVB2"/>
<keyword evidence="6" id="KW-0333">Golgi apparatus</keyword>
<comment type="caution">
    <text evidence="10">The sequence shown here is derived from an EMBL/GenBank/DDBJ whole genome shotgun (WGS) entry which is preliminary data.</text>
</comment>
<feature type="non-terminal residue" evidence="10">
    <location>
        <position position="102"/>
    </location>
</feature>
<evidence type="ECO:0000259" key="9">
    <source>
        <dbReference type="Pfam" id="PF00535"/>
    </source>
</evidence>
<evidence type="ECO:0000256" key="8">
    <source>
        <dbReference type="ARBA" id="ARBA00023316"/>
    </source>
</evidence>
<dbReference type="PANTHER" id="PTHR32044:SF64">
    <property type="entry name" value="OS09G0572500 PROTEIN"/>
    <property type="match status" value="1"/>
</dbReference>
<dbReference type="GO" id="GO:0071555">
    <property type="term" value="P:cell wall organization"/>
    <property type="evidence" value="ECO:0007669"/>
    <property type="project" value="UniProtKB-KW"/>
</dbReference>
<sequence length="102" mass="11853">MRTFNFFFQVYKLSIGAVCGLSWPTDRLIVQVLDDSTNQVLRELVEFECQKWMQKGVNVKYVTRTNRNGYKAGALKEGLEKEYVENCEFVAIFDADFQPDPD</sequence>
<gene>
    <name evidence="10" type="ORF">KIW84_031594</name>
</gene>
<dbReference type="InterPro" id="IPR029044">
    <property type="entry name" value="Nucleotide-diphossugar_trans"/>
</dbReference>
<dbReference type="EMBL" id="JAMSHJ010000003">
    <property type="protein sequence ID" value="KAI5425830.1"/>
    <property type="molecule type" value="Genomic_DNA"/>
</dbReference>
<dbReference type="Gene3D" id="3.90.550.10">
    <property type="entry name" value="Spore Coat Polysaccharide Biosynthesis Protein SpsA, Chain A"/>
    <property type="match status" value="1"/>
</dbReference>
<evidence type="ECO:0000256" key="5">
    <source>
        <dbReference type="ARBA" id="ARBA00022989"/>
    </source>
</evidence>
<dbReference type="PANTHER" id="PTHR32044">
    <property type="entry name" value="GLUCOMANNAN 4-BETA-MANNOSYLTRANSFERASE 9"/>
    <property type="match status" value="1"/>
</dbReference>
<dbReference type="GO" id="GO:0051753">
    <property type="term" value="F:mannan synthase activity"/>
    <property type="evidence" value="ECO:0007669"/>
    <property type="project" value="TreeGrafter"/>
</dbReference>
<dbReference type="Pfam" id="PF00535">
    <property type="entry name" value="Glycos_transf_2"/>
    <property type="match status" value="1"/>
</dbReference>
<keyword evidence="7" id="KW-0472">Membrane</keyword>
<dbReference type="SUPFAM" id="SSF53448">
    <property type="entry name" value="Nucleotide-diphospho-sugar transferases"/>
    <property type="match status" value="1"/>
</dbReference>
<proteinExistence type="predicted"/>
<dbReference type="InterPro" id="IPR001173">
    <property type="entry name" value="Glyco_trans_2-like"/>
</dbReference>
<keyword evidence="4" id="KW-0812">Transmembrane</keyword>
<accession>A0A9D4XVB2</accession>
<feature type="domain" description="Glycosyltransferase 2-like" evidence="9">
    <location>
        <begin position="32"/>
        <end position="102"/>
    </location>
</feature>
<evidence type="ECO:0000256" key="2">
    <source>
        <dbReference type="ARBA" id="ARBA00022676"/>
    </source>
</evidence>
<dbReference type="GO" id="GO:0000139">
    <property type="term" value="C:Golgi membrane"/>
    <property type="evidence" value="ECO:0007669"/>
    <property type="project" value="UniProtKB-SubCell"/>
</dbReference>
<evidence type="ECO:0000313" key="11">
    <source>
        <dbReference type="Proteomes" id="UP001058974"/>
    </source>
</evidence>
<evidence type="ECO:0000256" key="7">
    <source>
        <dbReference type="ARBA" id="ARBA00023136"/>
    </source>
</evidence>
<organism evidence="10 11">
    <name type="scientific">Pisum sativum</name>
    <name type="common">Garden pea</name>
    <name type="synonym">Lathyrus oleraceus</name>
    <dbReference type="NCBI Taxonomy" id="3888"/>
    <lineage>
        <taxon>Eukaryota</taxon>
        <taxon>Viridiplantae</taxon>
        <taxon>Streptophyta</taxon>
        <taxon>Embryophyta</taxon>
        <taxon>Tracheophyta</taxon>
        <taxon>Spermatophyta</taxon>
        <taxon>Magnoliopsida</taxon>
        <taxon>eudicotyledons</taxon>
        <taxon>Gunneridae</taxon>
        <taxon>Pentapetalae</taxon>
        <taxon>rosids</taxon>
        <taxon>fabids</taxon>
        <taxon>Fabales</taxon>
        <taxon>Fabaceae</taxon>
        <taxon>Papilionoideae</taxon>
        <taxon>50 kb inversion clade</taxon>
        <taxon>NPAAA clade</taxon>
        <taxon>Hologalegina</taxon>
        <taxon>IRL clade</taxon>
        <taxon>Fabeae</taxon>
        <taxon>Lathyrus</taxon>
    </lineage>
</organism>
<dbReference type="Gramene" id="Psat03G0159400-T3">
    <property type="protein sequence ID" value="KAI5425830.1"/>
    <property type="gene ID" value="KIW84_031594"/>
</dbReference>
<keyword evidence="8" id="KW-0961">Cell wall biogenesis/degradation</keyword>
<keyword evidence="2" id="KW-0328">Glycosyltransferase</keyword>
<keyword evidence="3" id="KW-0808">Transferase</keyword>
<reference evidence="10 11" key="1">
    <citation type="journal article" date="2022" name="Nat. Genet.">
        <title>Improved pea reference genome and pan-genome highlight genomic features and evolutionary characteristics.</title>
        <authorList>
            <person name="Yang T."/>
            <person name="Liu R."/>
            <person name="Luo Y."/>
            <person name="Hu S."/>
            <person name="Wang D."/>
            <person name="Wang C."/>
            <person name="Pandey M.K."/>
            <person name="Ge S."/>
            <person name="Xu Q."/>
            <person name="Li N."/>
            <person name="Li G."/>
            <person name="Huang Y."/>
            <person name="Saxena R.K."/>
            <person name="Ji Y."/>
            <person name="Li M."/>
            <person name="Yan X."/>
            <person name="He Y."/>
            <person name="Liu Y."/>
            <person name="Wang X."/>
            <person name="Xiang C."/>
            <person name="Varshney R.K."/>
            <person name="Ding H."/>
            <person name="Gao S."/>
            <person name="Zong X."/>
        </authorList>
    </citation>
    <scope>NUCLEOTIDE SEQUENCE [LARGE SCALE GENOMIC DNA]</scope>
    <source>
        <strain evidence="10 11">cv. Zhongwan 6</strain>
    </source>
</reference>
<evidence type="ECO:0000256" key="4">
    <source>
        <dbReference type="ARBA" id="ARBA00022692"/>
    </source>
</evidence>
<dbReference type="Proteomes" id="UP001058974">
    <property type="component" value="Chromosome 3"/>
</dbReference>
<evidence type="ECO:0000256" key="6">
    <source>
        <dbReference type="ARBA" id="ARBA00023034"/>
    </source>
</evidence>
<evidence type="ECO:0000256" key="1">
    <source>
        <dbReference type="ARBA" id="ARBA00004653"/>
    </source>
</evidence>
<comment type="subcellular location">
    <subcellularLocation>
        <location evidence="1">Golgi apparatus membrane</location>
        <topology evidence="1">Multi-pass membrane protein</topology>
    </subcellularLocation>
</comment>
<evidence type="ECO:0000313" key="10">
    <source>
        <dbReference type="EMBL" id="KAI5425830.1"/>
    </source>
</evidence>
<evidence type="ECO:0000256" key="3">
    <source>
        <dbReference type="ARBA" id="ARBA00022679"/>
    </source>
</evidence>
<name>A0A9D4XVB2_PEA</name>
<keyword evidence="11" id="KW-1185">Reference proteome</keyword>
<protein>
    <recommendedName>
        <fullName evidence="9">Glycosyltransferase 2-like domain-containing protein</fullName>
    </recommendedName>
</protein>
<keyword evidence="5" id="KW-1133">Transmembrane helix</keyword>